<feature type="compositionally biased region" description="Basic and acidic residues" evidence="8">
    <location>
        <begin position="187"/>
        <end position="198"/>
    </location>
</feature>
<proteinExistence type="predicted"/>
<gene>
    <name evidence="11" type="ORF">KUF71_008624</name>
</gene>
<keyword evidence="12" id="KW-1185">Reference proteome</keyword>
<feature type="compositionally biased region" description="Low complexity" evidence="8">
    <location>
        <begin position="260"/>
        <end position="269"/>
    </location>
</feature>
<dbReference type="InterPro" id="IPR036236">
    <property type="entry name" value="Znf_C2H2_sf"/>
</dbReference>
<comment type="caution">
    <text evidence="11">The sequence shown here is derived from an EMBL/GenBank/DDBJ whole genome shotgun (WGS) entry which is preliminary data.</text>
</comment>
<dbReference type="InterPro" id="IPR014898">
    <property type="entry name" value="Znf_C2H2_LYAR"/>
</dbReference>
<evidence type="ECO:0000313" key="12">
    <source>
        <dbReference type="Proteomes" id="UP001219518"/>
    </source>
</evidence>
<name>A0AAE1HDZ1_9NEOP</name>
<dbReference type="AlphaFoldDB" id="A0AAE1HDZ1"/>
<sequence>MPIGWATCVSTDTSSTTTTAYRRYRVFTARSMVMVFFTCNNCGESLKKKDVEKHCNTRCRGGPFLTCVDCLKDFREDYVKHTVCVTEDDRYSANGLKGIQTKQKSKQQQWVEVVQDTVSKTIDDGVVGLTPSIRSLMLWLQDQPTLPDKAKPFTNFIKNARRSEPPQNIEFVWKILEQARKDLQAKLTAEREAAEAERRKAKQQKLQQREESSDDDSDSSDDEKEPSSAKNGKDKSPEPEISQVKEESKKDKKKKRMVSESESVVNGSSEFRKHKKSKKNPEHEIQQENTTNLNNAMDACHLTAQNTIEEDKKLSKKEKKEKKKREKFEAEMKSMETDETAEAEENEEEQTPSEDVEEKPEGKKGKKKKNKKKNEEESSASASVEQPSEGKKKKKKNKHGAEEPMDSTEKAEKKSKNGMPENGKLNETLNMEDLEKTKFSWDQIILQVLESQSDKEISLKKLSKKVCNEYLYSLGDTCHEDEHQIMTKFQKKLHKMHNVQVLKDRVRLKTSRD</sequence>
<dbReference type="GO" id="GO:0000122">
    <property type="term" value="P:negative regulation of transcription by RNA polymerase II"/>
    <property type="evidence" value="ECO:0007669"/>
    <property type="project" value="TreeGrafter"/>
</dbReference>
<evidence type="ECO:0000256" key="5">
    <source>
        <dbReference type="ARBA" id="ARBA00022833"/>
    </source>
</evidence>
<comment type="subcellular location">
    <subcellularLocation>
        <location evidence="1">Nucleus</location>
    </subcellularLocation>
</comment>
<evidence type="ECO:0000259" key="9">
    <source>
        <dbReference type="Pfam" id="PF08790"/>
    </source>
</evidence>
<feature type="compositionally biased region" description="Acidic residues" evidence="8">
    <location>
        <begin position="337"/>
        <end position="358"/>
    </location>
</feature>
<dbReference type="Pfam" id="PF08790">
    <property type="entry name" value="zf-LYAR"/>
    <property type="match status" value="1"/>
</dbReference>
<dbReference type="GO" id="GO:0003677">
    <property type="term" value="F:DNA binding"/>
    <property type="evidence" value="ECO:0007669"/>
    <property type="project" value="InterPro"/>
</dbReference>
<feature type="compositionally biased region" description="Basic residues" evidence="8">
    <location>
        <begin position="314"/>
        <end position="325"/>
    </location>
</feature>
<dbReference type="GO" id="GO:0005730">
    <property type="term" value="C:nucleolus"/>
    <property type="evidence" value="ECO:0007669"/>
    <property type="project" value="TreeGrafter"/>
</dbReference>
<dbReference type="GO" id="GO:0008270">
    <property type="term" value="F:zinc ion binding"/>
    <property type="evidence" value="ECO:0007669"/>
    <property type="project" value="UniProtKB-KW"/>
</dbReference>
<dbReference type="PANTHER" id="PTHR13100:SF10">
    <property type="entry name" value="CELL GROWTH-REGULATING NUCLEOLAR PROTEIN"/>
    <property type="match status" value="1"/>
</dbReference>
<evidence type="ECO:0000256" key="1">
    <source>
        <dbReference type="ARBA" id="ARBA00004123"/>
    </source>
</evidence>
<reference evidence="11" key="2">
    <citation type="journal article" date="2023" name="BMC Genomics">
        <title>Pest status, molecular evolution, and epigenetic factors derived from the genome assembly of Frankliniella fusca, a thysanopteran phytovirus vector.</title>
        <authorList>
            <person name="Catto M.A."/>
            <person name="Labadie P.E."/>
            <person name="Jacobson A.L."/>
            <person name="Kennedy G.G."/>
            <person name="Srinivasan R."/>
            <person name="Hunt B.G."/>
        </authorList>
    </citation>
    <scope>NUCLEOTIDE SEQUENCE</scope>
    <source>
        <strain evidence="11">PL_HMW_Pooled</strain>
    </source>
</reference>
<dbReference type="GO" id="GO:0006364">
    <property type="term" value="P:rRNA processing"/>
    <property type="evidence" value="ECO:0007669"/>
    <property type="project" value="TreeGrafter"/>
</dbReference>
<evidence type="ECO:0000256" key="8">
    <source>
        <dbReference type="SAM" id="MobiDB-lite"/>
    </source>
</evidence>
<dbReference type="PROSITE" id="PS51804">
    <property type="entry name" value="ZF_C2HC_LYAR"/>
    <property type="match status" value="1"/>
</dbReference>
<feature type="compositionally biased region" description="Basic and acidic residues" evidence="8">
    <location>
        <begin position="225"/>
        <end position="250"/>
    </location>
</feature>
<keyword evidence="2" id="KW-0479">Metal-binding</keyword>
<evidence type="ECO:0000313" key="11">
    <source>
        <dbReference type="EMBL" id="KAK3919497.1"/>
    </source>
</evidence>
<evidence type="ECO:0000256" key="2">
    <source>
        <dbReference type="ARBA" id="ARBA00022723"/>
    </source>
</evidence>
<protein>
    <submittedName>
        <fullName evidence="11">Cell growth-regulating nucleolar protein</fullName>
    </submittedName>
</protein>
<dbReference type="InterPro" id="IPR039999">
    <property type="entry name" value="LYAR"/>
</dbReference>
<dbReference type="Gene3D" id="3.30.1490.490">
    <property type="match status" value="1"/>
</dbReference>
<keyword evidence="5" id="KW-0862">Zinc</keyword>
<evidence type="ECO:0000259" key="10">
    <source>
        <dbReference type="Pfam" id="PF25879"/>
    </source>
</evidence>
<accession>A0AAE1HDZ1</accession>
<dbReference type="InterPro" id="IPR058719">
    <property type="entry name" value="WHD_LYAR"/>
</dbReference>
<feature type="domain" description="Cell growth-regulating nucleolar protein-like winged helix" evidence="10">
    <location>
        <begin position="436"/>
        <end position="510"/>
    </location>
</feature>
<dbReference type="EMBL" id="JAHWGI010000979">
    <property type="protein sequence ID" value="KAK3919497.1"/>
    <property type="molecule type" value="Genomic_DNA"/>
</dbReference>
<reference evidence="11" key="1">
    <citation type="submission" date="2021-07" db="EMBL/GenBank/DDBJ databases">
        <authorList>
            <person name="Catto M.A."/>
            <person name="Jacobson A."/>
            <person name="Kennedy G."/>
            <person name="Labadie P."/>
            <person name="Hunt B.G."/>
            <person name="Srinivasan R."/>
        </authorList>
    </citation>
    <scope>NUCLEOTIDE SEQUENCE</scope>
    <source>
        <strain evidence="11">PL_HMW_Pooled</strain>
        <tissue evidence="11">Head</tissue>
    </source>
</reference>
<evidence type="ECO:0000256" key="3">
    <source>
        <dbReference type="ARBA" id="ARBA00022737"/>
    </source>
</evidence>
<keyword evidence="6" id="KW-0539">Nucleus</keyword>
<keyword evidence="3" id="KW-0677">Repeat</keyword>
<dbReference type="Pfam" id="PF25879">
    <property type="entry name" value="WHD_LYAR"/>
    <property type="match status" value="1"/>
</dbReference>
<dbReference type="PANTHER" id="PTHR13100">
    <property type="entry name" value="CELL GROWTH-REGULATING NUCLEOLAR PROTEIN LYAR"/>
    <property type="match status" value="1"/>
</dbReference>
<dbReference type="SUPFAM" id="SSF57667">
    <property type="entry name" value="beta-beta-alpha zinc fingers"/>
    <property type="match status" value="2"/>
</dbReference>
<dbReference type="Proteomes" id="UP001219518">
    <property type="component" value="Unassembled WGS sequence"/>
</dbReference>
<organism evidence="11 12">
    <name type="scientific">Frankliniella fusca</name>
    <dbReference type="NCBI Taxonomy" id="407009"/>
    <lineage>
        <taxon>Eukaryota</taxon>
        <taxon>Metazoa</taxon>
        <taxon>Ecdysozoa</taxon>
        <taxon>Arthropoda</taxon>
        <taxon>Hexapoda</taxon>
        <taxon>Insecta</taxon>
        <taxon>Pterygota</taxon>
        <taxon>Neoptera</taxon>
        <taxon>Paraneoptera</taxon>
        <taxon>Thysanoptera</taxon>
        <taxon>Terebrantia</taxon>
        <taxon>Thripoidea</taxon>
        <taxon>Thripidae</taxon>
        <taxon>Frankliniella</taxon>
    </lineage>
</organism>
<feature type="compositionally biased region" description="Basic and acidic residues" evidence="8">
    <location>
        <begin position="326"/>
        <end position="336"/>
    </location>
</feature>
<feature type="region of interest" description="Disordered" evidence="8">
    <location>
        <begin position="187"/>
        <end position="428"/>
    </location>
</feature>
<evidence type="ECO:0000256" key="7">
    <source>
        <dbReference type="PROSITE-ProRule" id="PRU01145"/>
    </source>
</evidence>
<feature type="compositionally biased region" description="Acidic residues" evidence="8">
    <location>
        <begin position="212"/>
        <end position="224"/>
    </location>
</feature>
<keyword evidence="4 7" id="KW-0863">Zinc-finger</keyword>
<feature type="domain" description="Zinc finger C2H2 LYAR-type" evidence="9">
    <location>
        <begin position="65"/>
        <end position="91"/>
    </location>
</feature>
<feature type="compositionally biased region" description="Basic and acidic residues" evidence="8">
    <location>
        <begin position="399"/>
        <end position="415"/>
    </location>
</feature>
<evidence type="ECO:0000256" key="4">
    <source>
        <dbReference type="ARBA" id="ARBA00022771"/>
    </source>
</evidence>
<evidence type="ECO:0000256" key="6">
    <source>
        <dbReference type="ARBA" id="ARBA00023242"/>
    </source>
</evidence>